<dbReference type="EMBL" id="LFJN01000017">
    <property type="protein sequence ID" value="KPI38883.1"/>
    <property type="molecule type" value="Genomic_DNA"/>
</dbReference>
<feature type="region of interest" description="Disordered" evidence="1">
    <location>
        <begin position="426"/>
        <end position="481"/>
    </location>
</feature>
<organism evidence="2 3">
    <name type="scientific">Cyphellophora attinorum</name>
    <dbReference type="NCBI Taxonomy" id="1664694"/>
    <lineage>
        <taxon>Eukaryota</taxon>
        <taxon>Fungi</taxon>
        <taxon>Dikarya</taxon>
        <taxon>Ascomycota</taxon>
        <taxon>Pezizomycotina</taxon>
        <taxon>Eurotiomycetes</taxon>
        <taxon>Chaetothyriomycetidae</taxon>
        <taxon>Chaetothyriales</taxon>
        <taxon>Cyphellophoraceae</taxon>
        <taxon>Cyphellophora</taxon>
    </lineage>
</organism>
<feature type="compositionally biased region" description="Polar residues" evidence="1">
    <location>
        <begin position="104"/>
        <end position="142"/>
    </location>
</feature>
<dbReference type="GeneID" id="28737981"/>
<dbReference type="Proteomes" id="UP000038010">
    <property type="component" value="Unassembled WGS sequence"/>
</dbReference>
<evidence type="ECO:0000313" key="2">
    <source>
        <dbReference type="EMBL" id="KPI38883.1"/>
    </source>
</evidence>
<feature type="compositionally biased region" description="Basic and acidic residues" evidence="1">
    <location>
        <begin position="456"/>
        <end position="481"/>
    </location>
</feature>
<name>A0A0N1P0C0_9EURO</name>
<evidence type="ECO:0000313" key="3">
    <source>
        <dbReference type="Proteomes" id="UP000038010"/>
    </source>
</evidence>
<protein>
    <submittedName>
        <fullName evidence="2">Uncharacterized protein</fullName>
    </submittedName>
</protein>
<proteinExistence type="predicted"/>
<accession>A0A0N1P0C0</accession>
<feature type="compositionally biased region" description="Basic and acidic residues" evidence="1">
    <location>
        <begin position="426"/>
        <end position="437"/>
    </location>
</feature>
<dbReference type="RefSeq" id="XP_017998846.1">
    <property type="nucleotide sequence ID" value="XM_018146101.1"/>
</dbReference>
<reference evidence="2 3" key="1">
    <citation type="submission" date="2015-06" db="EMBL/GenBank/DDBJ databases">
        <title>Draft genome of the ant-associated black yeast Phialophora attae CBS 131958.</title>
        <authorList>
            <person name="Moreno L.F."/>
            <person name="Stielow B.J."/>
            <person name="de Hoog S."/>
            <person name="Vicente V.A."/>
            <person name="Weiss V.A."/>
            <person name="de Vries M."/>
            <person name="Cruz L.M."/>
            <person name="Souza E.M."/>
        </authorList>
    </citation>
    <scope>NUCLEOTIDE SEQUENCE [LARGE SCALE GENOMIC DNA]</scope>
    <source>
        <strain evidence="2 3">CBS 131958</strain>
    </source>
</reference>
<evidence type="ECO:0000256" key="1">
    <source>
        <dbReference type="SAM" id="MobiDB-lite"/>
    </source>
</evidence>
<keyword evidence="3" id="KW-1185">Reference proteome</keyword>
<gene>
    <name evidence="2" type="ORF">AB675_5858</name>
</gene>
<comment type="caution">
    <text evidence="2">The sequence shown here is derived from an EMBL/GenBank/DDBJ whole genome shotgun (WGS) entry which is preliminary data.</text>
</comment>
<sequence>MAPGDTVYNPSTGVSFFEDTHDGLWYVDLPREAVRDDVEAALILMHIHSPNVLLWYRLDARPNNTLQIVMRLPNDIAPNVFFPADETVSIAQIIRSMAGRVATTQNQAAARPSTGSSHATIDATNLGPTRSVSRSPSATMDAQTADADEALAPPFTRSPAPSPEIVAEANSPALLSDPRRLSGQLDDHQLACLSNTFAQMRKWEPTVDLITAIIYLEASNWIPSLALQDYHNYLRATKWLRPEAWSARNAFNERVDRMPAQAGHLFARTKLTITIKTSKDGKSTKIYAYDETLHDAFDPFSLRNVLRLNRERFDFLADSLGVRPTNHNGNDQWHPLEKLDITNRYLLRKRSNTPGFPDWKSLAEQHNNAFEEQPLPGWGIVAKQRANVDKDVDRWWLQEHAHKGTEQRHNAGQKDAREAVEKMRREAKERYEERKGQFGDGIEAWEEEWKETYGAGDEHASTDGDEAPKSQGKGKEKERDG</sequence>
<feature type="region of interest" description="Disordered" evidence="1">
    <location>
        <begin position="104"/>
        <end position="144"/>
    </location>
</feature>
<dbReference type="VEuPathDB" id="FungiDB:AB675_5858"/>
<dbReference type="AlphaFoldDB" id="A0A0N1P0C0"/>